<feature type="coiled-coil region" evidence="1">
    <location>
        <begin position="244"/>
        <end position="289"/>
    </location>
</feature>
<sequence length="429" mass="46727">MAPHKKPARKRNFSAMNKDGEPELGRPAKRVLRSNAALRNAATPNPYRATVADEPEVDVSMHTAAAEEADVDISMRDASQAIEQSNMDISMRDASNIAEQSNMDVSMRDASPRRPVSGDVSMSVESSEGQVSQPYSGPSAASFFDVPDDYEFSFSANASLPDQHLSPLGTASSFNPDSSVHGSPLRPAANTGPIPAEQDAQPALSEPNSVLTRSNESQQTLRNVVREEILHTLGTQLTAISTSLENIQTTQREQQTALEGLRTESRNFHSELREECKGLANERQAQSQERVDQDNVRTLLTTMRKEMHQEHKKANMERTKAGTARAHLSSWLINEGPTKPTSDQSVQVGDASALSFTSGQGAEALQPRQRLQPSAARPANSPDDRQVTSHGNSQGAQPHGQPGGWSANPEEREDTESLFGKAMDFCRMM</sequence>
<evidence type="ECO:0000256" key="1">
    <source>
        <dbReference type="SAM" id="Coils"/>
    </source>
</evidence>
<keyword evidence="1" id="KW-0175">Coiled coil</keyword>
<evidence type="ECO:0000313" key="4">
    <source>
        <dbReference type="Proteomes" id="UP000319257"/>
    </source>
</evidence>
<feature type="compositionally biased region" description="Polar residues" evidence="2">
    <location>
        <begin position="123"/>
        <end position="136"/>
    </location>
</feature>
<dbReference type="GeneID" id="41976869"/>
<feature type="region of interest" description="Disordered" evidence="2">
    <location>
        <begin position="1"/>
        <end position="29"/>
    </location>
</feature>
<feature type="compositionally biased region" description="Polar residues" evidence="2">
    <location>
        <begin position="169"/>
        <end position="181"/>
    </location>
</feature>
<evidence type="ECO:0000313" key="3">
    <source>
        <dbReference type="EMBL" id="TPX09378.1"/>
    </source>
</evidence>
<protein>
    <submittedName>
        <fullName evidence="3">Uncharacterized protein</fullName>
    </submittedName>
</protein>
<feature type="compositionally biased region" description="Basic residues" evidence="2">
    <location>
        <begin position="1"/>
        <end position="12"/>
    </location>
</feature>
<proteinExistence type="predicted"/>
<keyword evidence="4" id="KW-1185">Reference proteome</keyword>
<organism evidence="3 4">
    <name type="scientific">Thyridium curvatum</name>
    <dbReference type="NCBI Taxonomy" id="1093900"/>
    <lineage>
        <taxon>Eukaryota</taxon>
        <taxon>Fungi</taxon>
        <taxon>Dikarya</taxon>
        <taxon>Ascomycota</taxon>
        <taxon>Pezizomycotina</taxon>
        <taxon>Sordariomycetes</taxon>
        <taxon>Sordariomycetidae</taxon>
        <taxon>Thyridiales</taxon>
        <taxon>Thyridiaceae</taxon>
        <taxon>Thyridium</taxon>
    </lineage>
</organism>
<dbReference type="AlphaFoldDB" id="A0A507AX25"/>
<feature type="region of interest" description="Disordered" evidence="2">
    <location>
        <begin position="357"/>
        <end position="423"/>
    </location>
</feature>
<dbReference type="Proteomes" id="UP000319257">
    <property type="component" value="Unassembled WGS sequence"/>
</dbReference>
<evidence type="ECO:0000256" key="2">
    <source>
        <dbReference type="SAM" id="MobiDB-lite"/>
    </source>
</evidence>
<name>A0A507AX25_9PEZI</name>
<feature type="region of interest" description="Disordered" evidence="2">
    <location>
        <begin position="84"/>
        <end position="140"/>
    </location>
</feature>
<dbReference type="EMBL" id="SKBQ01000068">
    <property type="protein sequence ID" value="TPX09378.1"/>
    <property type="molecule type" value="Genomic_DNA"/>
</dbReference>
<feature type="region of interest" description="Disordered" evidence="2">
    <location>
        <begin position="167"/>
        <end position="218"/>
    </location>
</feature>
<reference evidence="3 4" key="1">
    <citation type="submission" date="2019-06" db="EMBL/GenBank/DDBJ databases">
        <title>Draft genome sequence of the filamentous fungus Phialemoniopsis curvata isolated from diesel fuel.</title>
        <authorList>
            <person name="Varaljay V.A."/>
            <person name="Lyon W.J."/>
            <person name="Crouch A.L."/>
            <person name="Drake C.E."/>
            <person name="Hollomon J.M."/>
            <person name="Nadeau L.J."/>
            <person name="Nunn H.S."/>
            <person name="Stevenson B.S."/>
            <person name="Bojanowski C.L."/>
            <person name="Crookes-Goodson W.J."/>
        </authorList>
    </citation>
    <scope>NUCLEOTIDE SEQUENCE [LARGE SCALE GENOMIC DNA]</scope>
    <source>
        <strain evidence="3 4">D216</strain>
    </source>
</reference>
<gene>
    <name evidence="3" type="ORF">E0L32_009422</name>
</gene>
<comment type="caution">
    <text evidence="3">The sequence shown here is derived from an EMBL/GenBank/DDBJ whole genome shotgun (WGS) entry which is preliminary data.</text>
</comment>
<dbReference type="RefSeq" id="XP_030991089.1">
    <property type="nucleotide sequence ID" value="XM_031144385.1"/>
</dbReference>
<feature type="compositionally biased region" description="Polar residues" evidence="2">
    <location>
        <begin position="206"/>
        <end position="218"/>
    </location>
</feature>
<accession>A0A507AX25</accession>
<dbReference type="InParanoid" id="A0A507AX25"/>